<dbReference type="EMBL" id="JADBEM010000001">
    <property type="protein sequence ID" value="MBE1606407.1"/>
    <property type="molecule type" value="Genomic_DNA"/>
</dbReference>
<dbReference type="SUPFAM" id="SSF48498">
    <property type="entry name" value="Tetracyclin repressor-like, C-terminal domain"/>
    <property type="match status" value="1"/>
</dbReference>
<name>A0A927R879_9ACTN</name>
<evidence type="ECO:0000256" key="3">
    <source>
        <dbReference type="ARBA" id="ARBA00023163"/>
    </source>
</evidence>
<dbReference type="GO" id="GO:0003700">
    <property type="term" value="F:DNA-binding transcription factor activity"/>
    <property type="evidence" value="ECO:0007669"/>
    <property type="project" value="TreeGrafter"/>
</dbReference>
<sequence length="199" mass="21601">MSEARPRRGRPRDTDVDQRVLAAARETIETHGYAGLSVDAVAERAGVAKTTVYRRWPGKAWLVADLTSRLQEEAGLEVTGDIRADLARHTVKIAAGLVAVGPALVADLTAAMANDPEFGATMRARWARRRQLAVEALDQAVRRGEVDPGLDPATVVDQLVGPLYYRLLFTDDPLTPEYAERLVDSVLGPPPHPEGPSHP</sequence>
<keyword evidence="3" id="KW-0804">Transcription</keyword>
<keyword evidence="7" id="KW-1185">Reference proteome</keyword>
<evidence type="ECO:0000256" key="4">
    <source>
        <dbReference type="PROSITE-ProRule" id="PRU00335"/>
    </source>
</evidence>
<reference evidence="6" key="1">
    <citation type="submission" date="2020-10" db="EMBL/GenBank/DDBJ databases">
        <title>Sequencing the genomes of 1000 actinobacteria strains.</title>
        <authorList>
            <person name="Klenk H.-P."/>
        </authorList>
    </citation>
    <scope>NUCLEOTIDE SEQUENCE</scope>
    <source>
        <strain evidence="6">DSM 45354</strain>
    </source>
</reference>
<dbReference type="InterPro" id="IPR050109">
    <property type="entry name" value="HTH-type_TetR-like_transc_reg"/>
</dbReference>
<dbReference type="PROSITE" id="PS01081">
    <property type="entry name" value="HTH_TETR_1"/>
    <property type="match status" value="1"/>
</dbReference>
<dbReference type="Gene3D" id="1.10.357.10">
    <property type="entry name" value="Tetracycline Repressor, domain 2"/>
    <property type="match status" value="1"/>
</dbReference>
<dbReference type="AlphaFoldDB" id="A0A927R879"/>
<dbReference type="GO" id="GO:0000976">
    <property type="term" value="F:transcription cis-regulatory region binding"/>
    <property type="evidence" value="ECO:0007669"/>
    <property type="project" value="TreeGrafter"/>
</dbReference>
<keyword evidence="2 4" id="KW-0238">DNA-binding</keyword>
<dbReference type="PROSITE" id="PS50977">
    <property type="entry name" value="HTH_TETR_2"/>
    <property type="match status" value="1"/>
</dbReference>
<evidence type="ECO:0000256" key="1">
    <source>
        <dbReference type="ARBA" id="ARBA00023015"/>
    </source>
</evidence>
<dbReference type="Pfam" id="PF16859">
    <property type="entry name" value="TetR_C_11"/>
    <property type="match status" value="1"/>
</dbReference>
<evidence type="ECO:0000313" key="6">
    <source>
        <dbReference type="EMBL" id="MBE1606407.1"/>
    </source>
</evidence>
<feature type="domain" description="HTH tetR-type" evidence="5">
    <location>
        <begin position="14"/>
        <end position="74"/>
    </location>
</feature>
<dbReference type="SUPFAM" id="SSF46689">
    <property type="entry name" value="Homeodomain-like"/>
    <property type="match status" value="1"/>
</dbReference>
<protein>
    <submittedName>
        <fullName evidence="6">AcrR family transcriptional regulator</fullName>
    </submittedName>
</protein>
<accession>A0A927R879</accession>
<evidence type="ECO:0000313" key="7">
    <source>
        <dbReference type="Proteomes" id="UP000638648"/>
    </source>
</evidence>
<feature type="DNA-binding region" description="H-T-H motif" evidence="4">
    <location>
        <begin position="37"/>
        <end position="56"/>
    </location>
</feature>
<dbReference type="InterPro" id="IPR001647">
    <property type="entry name" value="HTH_TetR"/>
</dbReference>
<evidence type="ECO:0000256" key="2">
    <source>
        <dbReference type="ARBA" id="ARBA00023125"/>
    </source>
</evidence>
<dbReference type="Pfam" id="PF00440">
    <property type="entry name" value="TetR_N"/>
    <property type="match status" value="1"/>
</dbReference>
<dbReference type="Gene3D" id="1.10.10.60">
    <property type="entry name" value="Homeodomain-like"/>
    <property type="match status" value="1"/>
</dbReference>
<keyword evidence="1" id="KW-0805">Transcription regulation</keyword>
<comment type="caution">
    <text evidence="6">The sequence shown here is derived from an EMBL/GenBank/DDBJ whole genome shotgun (WGS) entry which is preliminary data.</text>
</comment>
<gene>
    <name evidence="6" type="ORF">HEB94_003255</name>
</gene>
<organism evidence="6 7">
    <name type="scientific">Actinopolymorpha pittospori</name>
    <dbReference type="NCBI Taxonomy" id="648752"/>
    <lineage>
        <taxon>Bacteria</taxon>
        <taxon>Bacillati</taxon>
        <taxon>Actinomycetota</taxon>
        <taxon>Actinomycetes</taxon>
        <taxon>Propionibacteriales</taxon>
        <taxon>Actinopolymorphaceae</taxon>
        <taxon>Actinopolymorpha</taxon>
    </lineage>
</organism>
<dbReference type="PRINTS" id="PR00455">
    <property type="entry name" value="HTHTETR"/>
</dbReference>
<dbReference type="InterPro" id="IPR036271">
    <property type="entry name" value="Tet_transcr_reg_TetR-rel_C_sf"/>
</dbReference>
<dbReference type="RefSeq" id="WP_192750543.1">
    <property type="nucleotide sequence ID" value="NZ_BAABJL010000245.1"/>
</dbReference>
<dbReference type="Proteomes" id="UP000638648">
    <property type="component" value="Unassembled WGS sequence"/>
</dbReference>
<dbReference type="PANTHER" id="PTHR30055:SF148">
    <property type="entry name" value="TETR-FAMILY TRANSCRIPTIONAL REGULATOR"/>
    <property type="match status" value="1"/>
</dbReference>
<evidence type="ECO:0000259" key="5">
    <source>
        <dbReference type="PROSITE" id="PS50977"/>
    </source>
</evidence>
<dbReference type="PANTHER" id="PTHR30055">
    <property type="entry name" value="HTH-TYPE TRANSCRIPTIONAL REGULATOR RUTR"/>
    <property type="match status" value="1"/>
</dbReference>
<proteinExistence type="predicted"/>
<dbReference type="InterPro" id="IPR009057">
    <property type="entry name" value="Homeodomain-like_sf"/>
</dbReference>
<dbReference type="InterPro" id="IPR011075">
    <property type="entry name" value="TetR_C"/>
</dbReference>
<dbReference type="InterPro" id="IPR023772">
    <property type="entry name" value="DNA-bd_HTH_TetR-type_CS"/>
</dbReference>